<evidence type="ECO:0000313" key="3">
    <source>
        <dbReference type="Proteomes" id="UP000799640"/>
    </source>
</evidence>
<keyword evidence="3" id="KW-1185">Reference proteome</keyword>
<dbReference type="OrthoDB" id="5404651at2759"/>
<evidence type="ECO:0000256" key="1">
    <source>
        <dbReference type="SAM" id="MobiDB-lite"/>
    </source>
</evidence>
<dbReference type="GO" id="GO:0003723">
    <property type="term" value="F:RNA binding"/>
    <property type="evidence" value="ECO:0007669"/>
    <property type="project" value="InterPro"/>
</dbReference>
<name>A0A6G1I2V4_9PEZI</name>
<organism evidence="2 3">
    <name type="scientific">Trichodelitschia bisporula</name>
    <dbReference type="NCBI Taxonomy" id="703511"/>
    <lineage>
        <taxon>Eukaryota</taxon>
        <taxon>Fungi</taxon>
        <taxon>Dikarya</taxon>
        <taxon>Ascomycota</taxon>
        <taxon>Pezizomycotina</taxon>
        <taxon>Dothideomycetes</taxon>
        <taxon>Dothideomycetes incertae sedis</taxon>
        <taxon>Phaeotrichales</taxon>
        <taxon>Phaeotrichaceae</taxon>
        <taxon>Trichodelitschia</taxon>
    </lineage>
</organism>
<accession>A0A6G1I2V4</accession>
<dbReference type="GO" id="GO:0003690">
    <property type="term" value="F:double-stranded DNA binding"/>
    <property type="evidence" value="ECO:0007669"/>
    <property type="project" value="InterPro"/>
</dbReference>
<dbReference type="InterPro" id="IPR045114">
    <property type="entry name" value="Csn12-like"/>
</dbReference>
<proteinExistence type="predicted"/>
<dbReference type="AlphaFoldDB" id="A0A6G1I2V4"/>
<feature type="compositionally biased region" description="Basic and acidic residues" evidence="1">
    <location>
        <begin position="50"/>
        <end position="60"/>
    </location>
</feature>
<dbReference type="EMBL" id="ML996691">
    <property type="protein sequence ID" value="KAF2402511.1"/>
    <property type="molecule type" value="Genomic_DNA"/>
</dbReference>
<dbReference type="PANTHER" id="PTHR12732:SF8">
    <property type="entry name" value="NUCLEAR MRNA EXPORT PROTEIN THP1"/>
    <property type="match status" value="1"/>
</dbReference>
<dbReference type="PANTHER" id="PTHR12732">
    <property type="entry name" value="UNCHARACTERIZED PROTEASOME COMPONENT REGION PCI-CONTAINING"/>
    <property type="match status" value="1"/>
</dbReference>
<dbReference type="SMART" id="SM00753">
    <property type="entry name" value="PAM"/>
    <property type="match status" value="1"/>
</dbReference>
<feature type="region of interest" description="Disordered" evidence="1">
    <location>
        <begin position="1"/>
        <end position="124"/>
    </location>
</feature>
<dbReference type="Proteomes" id="UP000799640">
    <property type="component" value="Unassembled WGS sequence"/>
</dbReference>
<gene>
    <name evidence="2" type="ORF">EJ06DRAFT_342890</name>
</gene>
<evidence type="ECO:0008006" key="4">
    <source>
        <dbReference type="Google" id="ProtNLM"/>
    </source>
</evidence>
<sequence length="871" mass="96168">MGESMDWTNSRGRAGRRVAPSGPRGGRGRGHSRRHSPGPSFDTHQHKTRGRDNVRSRGRSDGGAGWADDCNTYPRHPRGRARPTQHPGRGDTKTRGKKASHGPDDLVKFSGSYGADDPKDFSELHERPHERGRSLLRITLGSTESNKARAHSEDVLGSPRLPTQDILHPWGGTGKRSPSAPARVNIPRCTATLLASGFADIALDADFLVRYWLTTINVQTKPLLTDEQLFKLFQQARKEVDLFGVKLTAKDIVSIASRDTLPALIARAKAEKRVQDLQGRVSKEPRNPFFPGLQHTFAQDPNPPSIFIQPSTPLPPDPIEIDQISPQDYDEMDSLFVSANEPLVRRTFASTPTVDRFLRELAVIVKARDGDRLKGFLVIEPPYQQSYIDMIREIAAAYPASSKESQDNLEIKCAEFLTDAQNSASGEDSGPWGALSPMIAQYLVLLRDLDLKDLIKAYYLLQELIQKCTTALGHSVMGIVILPTVIEYAKVLARLAIGLDKKLEMSLRGVDVLALPEKAADSIRGAFTICLADKGTSANGVLDGAPEGKKIGIYKLANLCLKILFQCGKYPQADQIFVNITQKSPPLSAYPKSERVAYLYYLGKFNYVMGHFPRAHLVLQEAYDLCHSTFLRQRRKILTLLVVSNIVIGRFPTDAIYSRPEALNFKPVFDPICKAIKKGDLATFLQLTDFLKGPHSAWLASIRAHQQIRSHGTVLAQRSLSRRIFLLAGDEGDGISKRAPTLELSAFLTAYIFCLRLAGTLNETYVDADFESVSDDEGLPSGPDLAEIECIVSALVNQGLIRGFMSHATGRLAVQGARGGRRAVEAGWPSVYEVVMTKAGRNRIIGWVREGEDDTSRLPFWAAAYIERTAT</sequence>
<feature type="compositionally biased region" description="Basic residues" evidence="1">
    <location>
        <begin position="26"/>
        <end position="36"/>
    </location>
</feature>
<reference evidence="2" key="1">
    <citation type="journal article" date="2020" name="Stud. Mycol.">
        <title>101 Dothideomycetes genomes: a test case for predicting lifestyles and emergence of pathogens.</title>
        <authorList>
            <person name="Haridas S."/>
            <person name="Albert R."/>
            <person name="Binder M."/>
            <person name="Bloem J."/>
            <person name="Labutti K."/>
            <person name="Salamov A."/>
            <person name="Andreopoulos B."/>
            <person name="Baker S."/>
            <person name="Barry K."/>
            <person name="Bills G."/>
            <person name="Bluhm B."/>
            <person name="Cannon C."/>
            <person name="Castanera R."/>
            <person name="Culley D."/>
            <person name="Daum C."/>
            <person name="Ezra D."/>
            <person name="Gonzalez J."/>
            <person name="Henrissat B."/>
            <person name="Kuo A."/>
            <person name="Liang C."/>
            <person name="Lipzen A."/>
            <person name="Lutzoni F."/>
            <person name="Magnuson J."/>
            <person name="Mondo S."/>
            <person name="Nolan M."/>
            <person name="Ohm R."/>
            <person name="Pangilinan J."/>
            <person name="Park H.-J."/>
            <person name="Ramirez L."/>
            <person name="Alfaro M."/>
            <person name="Sun H."/>
            <person name="Tritt A."/>
            <person name="Yoshinaga Y."/>
            <person name="Zwiers L.-H."/>
            <person name="Turgeon B."/>
            <person name="Goodwin S."/>
            <person name="Spatafora J."/>
            <person name="Crous P."/>
            <person name="Grigoriev I."/>
        </authorList>
    </citation>
    <scope>NUCLEOTIDE SEQUENCE</scope>
    <source>
        <strain evidence="2">CBS 262.69</strain>
    </source>
</reference>
<evidence type="ECO:0000313" key="2">
    <source>
        <dbReference type="EMBL" id="KAF2402511.1"/>
    </source>
</evidence>
<protein>
    <recommendedName>
        <fullName evidence="4">PCI domain-containing protein</fullName>
    </recommendedName>
</protein>